<dbReference type="InterPro" id="IPR011011">
    <property type="entry name" value="Znf_FYVE_PHD"/>
</dbReference>
<dbReference type="InterPro" id="IPR049914">
    <property type="entry name" value="PHD1-3/5-6"/>
</dbReference>
<evidence type="ECO:0000256" key="1">
    <source>
        <dbReference type="ARBA" id="ARBA00022723"/>
    </source>
</evidence>
<dbReference type="GO" id="GO:0034244">
    <property type="term" value="P:negative regulation of transcription elongation by RNA polymerase II"/>
    <property type="evidence" value="ECO:0007669"/>
    <property type="project" value="InterPro"/>
</dbReference>
<dbReference type="PROSITE" id="PS01359">
    <property type="entry name" value="ZF_PHD_1"/>
    <property type="match status" value="1"/>
</dbReference>
<accession>A0A9N7R4C8</accession>
<evidence type="ECO:0000313" key="9">
    <source>
        <dbReference type="Proteomes" id="UP001153555"/>
    </source>
</evidence>
<gene>
    <name evidence="8" type="ORF">SHERM_00094</name>
</gene>
<dbReference type="InterPro" id="IPR019786">
    <property type="entry name" value="Zinc_finger_PHD-type_CS"/>
</dbReference>
<dbReference type="InterPro" id="IPR056280">
    <property type="entry name" value="AIPP2-like_SPOC"/>
</dbReference>
<feature type="region of interest" description="Disordered" evidence="6">
    <location>
        <begin position="1"/>
        <end position="26"/>
    </location>
</feature>
<name>A0A9N7R4C8_STRHE</name>
<dbReference type="GO" id="GO:0140566">
    <property type="term" value="F:histone reader activity"/>
    <property type="evidence" value="ECO:0007669"/>
    <property type="project" value="InterPro"/>
</dbReference>
<dbReference type="Pfam" id="PF23121">
    <property type="entry name" value="SPOC_AIPP2"/>
    <property type="match status" value="1"/>
</dbReference>
<evidence type="ECO:0000259" key="7">
    <source>
        <dbReference type="Pfam" id="PF23121"/>
    </source>
</evidence>
<dbReference type="AlphaFoldDB" id="A0A9N7R4C8"/>
<evidence type="ECO:0000256" key="2">
    <source>
        <dbReference type="ARBA" id="ARBA00022771"/>
    </source>
</evidence>
<proteinExistence type="predicted"/>
<dbReference type="OrthoDB" id="1932206at2759"/>
<reference evidence="8" key="1">
    <citation type="submission" date="2019-12" db="EMBL/GenBank/DDBJ databases">
        <authorList>
            <person name="Scholes J."/>
        </authorList>
    </citation>
    <scope>NUCLEOTIDE SEQUENCE</scope>
</reference>
<dbReference type="Proteomes" id="UP001153555">
    <property type="component" value="Unassembled WGS sequence"/>
</dbReference>
<feature type="domain" description="AIPP2-like SPOC-like" evidence="7">
    <location>
        <begin position="274"/>
        <end position="404"/>
    </location>
</feature>
<protein>
    <submittedName>
        <fullName evidence="8">RING/FYVE/PHD zinc finger superfamily protein</fullName>
    </submittedName>
</protein>
<dbReference type="SUPFAM" id="SSF57903">
    <property type="entry name" value="FYVE/PHD zinc finger"/>
    <property type="match status" value="1"/>
</dbReference>
<dbReference type="InterPro" id="IPR013083">
    <property type="entry name" value="Znf_RING/FYVE/PHD"/>
</dbReference>
<keyword evidence="3" id="KW-0862">Zinc</keyword>
<sequence length="491" mass="54643">MSSEDGDSACERRPTVPQAATQGRTAAVVDQSRAAVGSRHFRAPVCLTCGDKGNAALLIYCRRCQDSAVHHYCLNNVSPSDDDIRWLCWDCAPKDCINEPSRKSERISSKGPKVRKTKKQRLEEDERLVHLRDVANETDKPATDHLPPVKDMEYLREVDFLEEKKLIFESPSCFKGQTDINEPSLSTRSTYPIQEEDITNLLDEPGKIQQVKKKRRILILNDSESSKDDAKNIAFEAPSSATNDQVVSSQVLSGQPFLIPEDSISAEPILDPKWRGWFNFKEDGEEDESCVEILAHASDRACSKVFDATSAMPYTLDTQILEKSAVWPKNFRVTPPTAASIALFFFPANERDERMYDSLLDDVIQKELALKSTIGNVELLIFSSYELPLPHRRFNGKYFFWGVFKNKKKHGSNSSSGAAYSTDQQMGSLMENPGCAGPMDGANGAKKPADVLNYTNLQNLSPLSMDSSQASNLLPSKQNTPDLLHVSAAIV</sequence>
<dbReference type="Gene3D" id="3.30.40.10">
    <property type="entry name" value="Zinc/RING finger domain, C3HC4 (zinc finger)"/>
    <property type="match status" value="1"/>
</dbReference>
<keyword evidence="5" id="KW-0804">Transcription</keyword>
<evidence type="ECO:0000256" key="3">
    <source>
        <dbReference type="ARBA" id="ARBA00022833"/>
    </source>
</evidence>
<keyword evidence="1" id="KW-0479">Metal-binding</keyword>
<evidence type="ECO:0000256" key="4">
    <source>
        <dbReference type="ARBA" id="ARBA00023015"/>
    </source>
</evidence>
<evidence type="ECO:0000256" key="5">
    <source>
        <dbReference type="ARBA" id="ARBA00023163"/>
    </source>
</evidence>
<keyword evidence="4" id="KW-0805">Transcription regulation</keyword>
<keyword evidence="2" id="KW-0863">Zinc-finger</keyword>
<evidence type="ECO:0000256" key="6">
    <source>
        <dbReference type="SAM" id="MobiDB-lite"/>
    </source>
</evidence>
<dbReference type="PANTHER" id="PTHR33304">
    <property type="match status" value="1"/>
</dbReference>
<evidence type="ECO:0000313" key="8">
    <source>
        <dbReference type="EMBL" id="CAA0811068.1"/>
    </source>
</evidence>
<dbReference type="PANTHER" id="PTHR33304:SF49">
    <property type="entry name" value="OS12G0161500 PROTEIN"/>
    <property type="match status" value="1"/>
</dbReference>
<keyword evidence="9" id="KW-1185">Reference proteome</keyword>
<organism evidence="8 9">
    <name type="scientific">Striga hermonthica</name>
    <name type="common">Purple witchweed</name>
    <name type="synonym">Buchnera hermonthica</name>
    <dbReference type="NCBI Taxonomy" id="68872"/>
    <lineage>
        <taxon>Eukaryota</taxon>
        <taxon>Viridiplantae</taxon>
        <taxon>Streptophyta</taxon>
        <taxon>Embryophyta</taxon>
        <taxon>Tracheophyta</taxon>
        <taxon>Spermatophyta</taxon>
        <taxon>Magnoliopsida</taxon>
        <taxon>eudicotyledons</taxon>
        <taxon>Gunneridae</taxon>
        <taxon>Pentapetalae</taxon>
        <taxon>asterids</taxon>
        <taxon>lamiids</taxon>
        <taxon>Lamiales</taxon>
        <taxon>Orobanchaceae</taxon>
        <taxon>Buchnereae</taxon>
        <taxon>Striga</taxon>
    </lineage>
</organism>
<dbReference type="GO" id="GO:0008270">
    <property type="term" value="F:zinc ion binding"/>
    <property type="evidence" value="ECO:0007669"/>
    <property type="project" value="UniProtKB-KW"/>
</dbReference>
<dbReference type="EMBL" id="CACSLK010007779">
    <property type="protein sequence ID" value="CAA0811068.1"/>
    <property type="molecule type" value="Genomic_DNA"/>
</dbReference>
<comment type="caution">
    <text evidence="8">The sequence shown here is derived from an EMBL/GenBank/DDBJ whole genome shotgun (WGS) entry which is preliminary data.</text>
</comment>
<feature type="region of interest" description="Disordered" evidence="6">
    <location>
        <begin position="101"/>
        <end position="121"/>
    </location>
</feature>